<evidence type="ECO:0000259" key="3">
    <source>
        <dbReference type="PROSITE" id="PS50110"/>
    </source>
</evidence>
<dbReference type="InterPro" id="IPR001789">
    <property type="entry name" value="Sig_transdc_resp-reg_receiver"/>
</dbReference>
<dbReference type="Pfam" id="PF00072">
    <property type="entry name" value="Response_reg"/>
    <property type="match status" value="1"/>
</dbReference>
<dbReference type="PANTHER" id="PTHR44591:SF3">
    <property type="entry name" value="RESPONSE REGULATORY DOMAIN-CONTAINING PROTEIN"/>
    <property type="match status" value="1"/>
</dbReference>
<dbReference type="PROSITE" id="PS50110">
    <property type="entry name" value="RESPONSE_REGULATORY"/>
    <property type="match status" value="1"/>
</dbReference>
<dbReference type="AlphaFoldDB" id="A0A150T518"/>
<dbReference type="EMBL" id="JEMB01000066">
    <property type="protein sequence ID" value="KYF99753.1"/>
    <property type="molecule type" value="Genomic_DNA"/>
</dbReference>
<dbReference type="GO" id="GO:0000160">
    <property type="term" value="P:phosphorelay signal transduction system"/>
    <property type="evidence" value="ECO:0007669"/>
    <property type="project" value="InterPro"/>
</dbReference>
<gene>
    <name evidence="4" type="ORF">BE17_02535</name>
</gene>
<feature type="domain" description="Response regulatory" evidence="3">
    <location>
        <begin position="1"/>
        <end position="73"/>
    </location>
</feature>
<dbReference type="SUPFAM" id="SSF52172">
    <property type="entry name" value="CheY-like"/>
    <property type="match status" value="1"/>
</dbReference>
<evidence type="ECO:0000313" key="4">
    <source>
        <dbReference type="EMBL" id="KYF99753.1"/>
    </source>
</evidence>
<evidence type="ECO:0000313" key="5">
    <source>
        <dbReference type="Proteomes" id="UP000075635"/>
    </source>
</evidence>
<dbReference type="InterPro" id="IPR050595">
    <property type="entry name" value="Bact_response_regulator"/>
</dbReference>
<dbReference type="Proteomes" id="UP000075635">
    <property type="component" value="Unassembled WGS sequence"/>
</dbReference>
<evidence type="ECO:0000256" key="1">
    <source>
        <dbReference type="ARBA" id="ARBA00022553"/>
    </source>
</evidence>
<dbReference type="Gene3D" id="3.40.50.2300">
    <property type="match status" value="1"/>
</dbReference>
<dbReference type="PANTHER" id="PTHR44591">
    <property type="entry name" value="STRESS RESPONSE REGULATOR PROTEIN 1"/>
    <property type="match status" value="1"/>
</dbReference>
<feature type="modified residue" description="4-aspartylphosphate" evidence="2">
    <location>
        <position position="5"/>
    </location>
</feature>
<protein>
    <recommendedName>
        <fullName evidence="3">Response regulatory domain-containing protein</fullName>
    </recommendedName>
</protein>
<keyword evidence="1 2" id="KW-0597">Phosphoprotein</keyword>
<dbReference type="InterPro" id="IPR011006">
    <property type="entry name" value="CheY-like_superfamily"/>
</dbReference>
<accession>A0A150T518</accession>
<sequence length="83" mass="8812">MILCDIGLPGEMNGYGVARALRGESAMEGTLIVALTGYGQDEDRKLARAAGFDAHLTKPVAQSTLERLLSELARLPEARAARG</sequence>
<reference evidence="4 5" key="1">
    <citation type="submission" date="2014-02" db="EMBL/GenBank/DDBJ databases">
        <title>The small core and large imbalanced accessory genome model reveals a collaborative survival strategy of Sorangium cellulosum strains in nature.</title>
        <authorList>
            <person name="Han K."/>
            <person name="Peng R."/>
            <person name="Blom J."/>
            <person name="Li Y.-Z."/>
        </authorList>
    </citation>
    <scope>NUCLEOTIDE SEQUENCE [LARGE SCALE GENOMIC DNA]</scope>
    <source>
        <strain evidence="4 5">So0011-07</strain>
    </source>
</reference>
<proteinExistence type="predicted"/>
<evidence type="ECO:0000256" key="2">
    <source>
        <dbReference type="PROSITE-ProRule" id="PRU00169"/>
    </source>
</evidence>
<name>A0A150T518_SORCE</name>
<comment type="caution">
    <text evidence="4">The sequence shown here is derived from an EMBL/GenBank/DDBJ whole genome shotgun (WGS) entry which is preliminary data.</text>
</comment>
<organism evidence="4 5">
    <name type="scientific">Sorangium cellulosum</name>
    <name type="common">Polyangium cellulosum</name>
    <dbReference type="NCBI Taxonomy" id="56"/>
    <lineage>
        <taxon>Bacteria</taxon>
        <taxon>Pseudomonadati</taxon>
        <taxon>Myxococcota</taxon>
        <taxon>Polyangia</taxon>
        <taxon>Polyangiales</taxon>
        <taxon>Polyangiaceae</taxon>
        <taxon>Sorangium</taxon>
    </lineage>
</organism>